<evidence type="ECO:0000313" key="3">
    <source>
        <dbReference type="Proteomes" id="UP000230093"/>
    </source>
</evidence>
<keyword evidence="1" id="KW-1133">Transmembrane helix</keyword>
<gene>
    <name evidence="2" type="ORF">COT75_01105</name>
</gene>
<proteinExistence type="predicted"/>
<keyword evidence="1" id="KW-0472">Membrane</keyword>
<organism evidence="2 3">
    <name type="scientific">Candidatus Beckwithbacteria bacterium CG10_big_fil_rev_8_21_14_0_10_34_10</name>
    <dbReference type="NCBI Taxonomy" id="1974495"/>
    <lineage>
        <taxon>Bacteria</taxon>
        <taxon>Candidatus Beckwithiibacteriota</taxon>
    </lineage>
</organism>
<dbReference type="Proteomes" id="UP000230093">
    <property type="component" value="Unassembled WGS sequence"/>
</dbReference>
<evidence type="ECO:0000256" key="1">
    <source>
        <dbReference type="SAM" id="Phobius"/>
    </source>
</evidence>
<sequence>MKISWEKFYLKFKKLISRFNILDWLVILVVVGGLIFFFGQYFHQAQWINIYLISYPGLWVRDTEIPYWYADAIKPGDAEYDSFSRKTAEVVGVEIFESAGSRKDVLVRMRVKGTYNRRNKQFQFRGQNLNVGTKMTFRLGSVELEGTVRAIGELVSKDSSQKTVKLKIISEDPWVVDALEIGDKVVGIDGKEYLRVTEKRAELADIVVTTAWGDVLVRKNPLKKDAYLTVEMDLSQEAGLYYFYFDQKVKVGDSIFLPFPNFRTSVKIVSIGD</sequence>
<evidence type="ECO:0000313" key="2">
    <source>
        <dbReference type="EMBL" id="PIS09510.1"/>
    </source>
</evidence>
<dbReference type="EMBL" id="PEZT01000006">
    <property type="protein sequence ID" value="PIS09510.1"/>
    <property type="molecule type" value="Genomic_DNA"/>
</dbReference>
<name>A0A2H0WA14_9BACT</name>
<keyword evidence="1" id="KW-0812">Transmembrane</keyword>
<protein>
    <submittedName>
        <fullName evidence="2">Uncharacterized protein</fullName>
    </submittedName>
</protein>
<reference evidence="3" key="1">
    <citation type="submission" date="2017-09" db="EMBL/GenBank/DDBJ databases">
        <title>Depth-based differentiation of microbial function through sediment-hosted aquifers and enrichment of novel symbionts in the deep terrestrial subsurface.</title>
        <authorList>
            <person name="Probst A.J."/>
            <person name="Ladd B."/>
            <person name="Jarett J.K."/>
            <person name="Geller-Mcgrath D.E."/>
            <person name="Sieber C.M.K."/>
            <person name="Emerson J.B."/>
            <person name="Anantharaman K."/>
            <person name="Thomas B.C."/>
            <person name="Malmstrom R."/>
            <person name="Stieglmeier M."/>
            <person name="Klingl A."/>
            <person name="Woyke T."/>
            <person name="Ryan C.M."/>
            <person name="Banfield J.F."/>
        </authorList>
    </citation>
    <scope>NUCLEOTIDE SEQUENCE [LARGE SCALE GENOMIC DNA]</scope>
</reference>
<feature type="transmembrane region" description="Helical" evidence="1">
    <location>
        <begin position="21"/>
        <end position="42"/>
    </location>
</feature>
<accession>A0A2H0WA14</accession>
<dbReference type="AlphaFoldDB" id="A0A2H0WA14"/>
<comment type="caution">
    <text evidence="2">The sequence shown here is derived from an EMBL/GenBank/DDBJ whole genome shotgun (WGS) entry which is preliminary data.</text>
</comment>